<feature type="compositionally biased region" description="Basic residues" evidence="2">
    <location>
        <begin position="344"/>
        <end position="359"/>
    </location>
</feature>
<feature type="region of interest" description="Disordered" evidence="2">
    <location>
        <begin position="481"/>
        <end position="513"/>
    </location>
</feature>
<sequence length="513" mass="58390">MYISVASYLSLIIISLSFVNSQHTVAGKTVPDWLTTCKLNFHQLGEVSLSQVLRDDGFCEGVVCVKDGNNYGLNVQRCQETRKETKSCTAKFSSFPTCCNEELCLEQNNATKEVPANDKEVESKEMSSNESEDKEFDNDDNSISTSSEEESNESSNSTTEQNPKTIPATITNVTEESTVPTSDDDSTLYTMLETTIVPDSFHFNFTLGSNVSDGEEVNTENNINSTQVTEKIYSISPTLELAAIESETESISEQNDKTQEKEKAIQIEEKKNVLEPQSNQSTLIFSTIPSNYDYIISTTNQISEPATTESDKQLFVENLPDYYDEPSNDTTSEKPTEYATMKNNKGRHRKSKNKKQKDKTKKNPYYYFADVETTDDYYERKCKKDFLVCLSLFLYFIADDNESVEKGDKLFFMRRNTKNVLKSPSNSTDSGKKHKKVTWSDLYNEKAFRTLQDEDQLEAKKFYKDDVLHYNSDLSEVNVEEPFSRIPQASENGSRRADLEDPRELDAVEFNFK</sequence>
<keyword evidence="3" id="KW-0732">Signal</keyword>
<evidence type="ECO:0000313" key="4">
    <source>
        <dbReference type="EMBL" id="KAF2883751.1"/>
    </source>
</evidence>
<feature type="region of interest" description="Disordered" evidence="2">
    <location>
        <begin position="115"/>
        <end position="185"/>
    </location>
</feature>
<keyword evidence="1" id="KW-0175">Coiled coil</keyword>
<feature type="compositionally biased region" description="Polar residues" evidence="2">
    <location>
        <begin position="161"/>
        <end position="185"/>
    </location>
</feature>
<dbReference type="EMBL" id="VTPC01090297">
    <property type="protein sequence ID" value="KAF2883751.1"/>
    <property type="molecule type" value="Genomic_DNA"/>
</dbReference>
<evidence type="ECO:0000256" key="3">
    <source>
        <dbReference type="SAM" id="SignalP"/>
    </source>
</evidence>
<comment type="caution">
    <text evidence="4">The sequence shown here is derived from an EMBL/GenBank/DDBJ whole genome shotgun (WGS) entry which is preliminary data.</text>
</comment>
<organism evidence="4 5">
    <name type="scientific">Ignelater luminosus</name>
    <name type="common">Cucubano</name>
    <name type="synonym">Pyrophorus luminosus</name>
    <dbReference type="NCBI Taxonomy" id="2038154"/>
    <lineage>
        <taxon>Eukaryota</taxon>
        <taxon>Metazoa</taxon>
        <taxon>Ecdysozoa</taxon>
        <taxon>Arthropoda</taxon>
        <taxon>Hexapoda</taxon>
        <taxon>Insecta</taxon>
        <taxon>Pterygota</taxon>
        <taxon>Neoptera</taxon>
        <taxon>Endopterygota</taxon>
        <taxon>Coleoptera</taxon>
        <taxon>Polyphaga</taxon>
        <taxon>Elateriformia</taxon>
        <taxon>Elateroidea</taxon>
        <taxon>Elateridae</taxon>
        <taxon>Agrypninae</taxon>
        <taxon>Pyrophorini</taxon>
        <taxon>Ignelater</taxon>
    </lineage>
</organism>
<proteinExistence type="predicted"/>
<feature type="region of interest" description="Disordered" evidence="2">
    <location>
        <begin position="320"/>
        <end position="359"/>
    </location>
</feature>
<dbReference type="OrthoDB" id="10659308at2759"/>
<evidence type="ECO:0000256" key="1">
    <source>
        <dbReference type="SAM" id="Coils"/>
    </source>
</evidence>
<gene>
    <name evidence="4" type="ORF">ILUMI_22415</name>
</gene>
<feature type="coiled-coil region" evidence="1">
    <location>
        <begin position="241"/>
        <end position="271"/>
    </location>
</feature>
<protein>
    <submittedName>
        <fullName evidence="4">Uncharacterized protein</fullName>
    </submittedName>
</protein>
<feature type="compositionally biased region" description="Acidic residues" evidence="2">
    <location>
        <begin position="130"/>
        <end position="140"/>
    </location>
</feature>
<name>A0A8K0CEI6_IGNLU</name>
<evidence type="ECO:0000313" key="5">
    <source>
        <dbReference type="Proteomes" id="UP000801492"/>
    </source>
</evidence>
<accession>A0A8K0CEI6</accession>
<reference evidence="4" key="1">
    <citation type="submission" date="2019-08" db="EMBL/GenBank/DDBJ databases">
        <title>The genome of the North American firefly Photinus pyralis.</title>
        <authorList>
            <consortium name="Photinus pyralis genome working group"/>
            <person name="Fallon T.R."/>
            <person name="Sander Lower S.E."/>
            <person name="Weng J.-K."/>
        </authorList>
    </citation>
    <scope>NUCLEOTIDE SEQUENCE</scope>
    <source>
        <strain evidence="4">TRF0915ILg1</strain>
        <tissue evidence="4">Whole body</tissue>
    </source>
</reference>
<keyword evidence="5" id="KW-1185">Reference proteome</keyword>
<feature type="compositionally biased region" description="Basic and acidic residues" evidence="2">
    <location>
        <begin position="115"/>
        <end position="127"/>
    </location>
</feature>
<dbReference type="AlphaFoldDB" id="A0A8K0CEI6"/>
<dbReference type="Proteomes" id="UP000801492">
    <property type="component" value="Unassembled WGS sequence"/>
</dbReference>
<feature type="compositionally biased region" description="Basic and acidic residues" evidence="2">
    <location>
        <begin position="493"/>
        <end position="513"/>
    </location>
</feature>
<evidence type="ECO:0000256" key="2">
    <source>
        <dbReference type="SAM" id="MobiDB-lite"/>
    </source>
</evidence>
<feature type="signal peptide" evidence="3">
    <location>
        <begin position="1"/>
        <end position="21"/>
    </location>
</feature>
<feature type="chain" id="PRO_5035449970" evidence="3">
    <location>
        <begin position="22"/>
        <end position="513"/>
    </location>
</feature>